<dbReference type="Proteomes" id="UP000005824">
    <property type="component" value="Unassembled WGS sequence"/>
</dbReference>
<dbReference type="EMBL" id="ABVL01000001">
    <property type="protein sequence ID" value="EDY22091.1"/>
    <property type="molecule type" value="Genomic_DNA"/>
</dbReference>
<proteinExistence type="predicted"/>
<organism evidence="1 2">
    <name type="scientific">Chthoniobacter flavus Ellin428</name>
    <dbReference type="NCBI Taxonomy" id="497964"/>
    <lineage>
        <taxon>Bacteria</taxon>
        <taxon>Pseudomonadati</taxon>
        <taxon>Verrucomicrobiota</taxon>
        <taxon>Spartobacteria</taxon>
        <taxon>Chthoniobacterales</taxon>
        <taxon>Chthoniobacteraceae</taxon>
        <taxon>Chthoniobacter</taxon>
    </lineage>
</organism>
<reference evidence="1 2" key="1">
    <citation type="journal article" date="2011" name="J. Bacteriol.">
        <title>Genome sequence of Chthoniobacter flavus Ellin428, an aerobic heterotrophic soil bacterium.</title>
        <authorList>
            <person name="Kant R."/>
            <person name="van Passel M.W."/>
            <person name="Palva A."/>
            <person name="Lucas S."/>
            <person name="Lapidus A."/>
            <person name="Glavina Del Rio T."/>
            <person name="Dalin E."/>
            <person name="Tice H."/>
            <person name="Bruce D."/>
            <person name="Goodwin L."/>
            <person name="Pitluck S."/>
            <person name="Larimer F.W."/>
            <person name="Land M.L."/>
            <person name="Hauser L."/>
            <person name="Sangwan P."/>
            <person name="de Vos W.M."/>
            <person name="Janssen P.H."/>
            <person name="Smidt H."/>
        </authorList>
    </citation>
    <scope>NUCLEOTIDE SEQUENCE [LARGE SCALE GENOMIC DNA]</scope>
    <source>
        <strain evidence="1 2">Ellin428</strain>
    </source>
</reference>
<evidence type="ECO:0000313" key="2">
    <source>
        <dbReference type="Proteomes" id="UP000005824"/>
    </source>
</evidence>
<sequence>MATAFGLGVAIFSLLPFNYLNARLEEARHEIQDAARIRDLAREAPGEWRRGSKSIPGKSPKNLLLDRLRYLIGKARAACLLTS</sequence>
<dbReference type="AlphaFoldDB" id="B4CU53"/>
<dbReference type="InParanoid" id="B4CU53"/>
<name>B4CU53_9BACT</name>
<gene>
    <name evidence="1" type="ORF">CfE428DRAFT_0216</name>
</gene>
<comment type="caution">
    <text evidence="1">The sequence shown here is derived from an EMBL/GenBank/DDBJ whole genome shotgun (WGS) entry which is preliminary data.</text>
</comment>
<protein>
    <submittedName>
        <fullName evidence="1">Uncharacterized protein</fullName>
    </submittedName>
</protein>
<accession>B4CU53</accession>
<dbReference type="STRING" id="497964.CfE428DRAFT_0216"/>
<keyword evidence="2" id="KW-1185">Reference proteome</keyword>
<evidence type="ECO:0000313" key="1">
    <source>
        <dbReference type="EMBL" id="EDY22091.1"/>
    </source>
</evidence>